<comment type="caution">
    <text evidence="1">The sequence shown here is derived from an EMBL/GenBank/DDBJ whole genome shotgun (WGS) entry which is preliminary data.</text>
</comment>
<name>A0A4Y2D1Y2_ARAVE</name>
<reference evidence="1 2" key="1">
    <citation type="journal article" date="2019" name="Sci. Rep.">
        <title>Orb-weaving spider Araneus ventricosus genome elucidates the spidroin gene catalogue.</title>
        <authorList>
            <person name="Kono N."/>
            <person name="Nakamura H."/>
            <person name="Ohtoshi R."/>
            <person name="Moran D.A.P."/>
            <person name="Shinohara A."/>
            <person name="Yoshida Y."/>
            <person name="Fujiwara M."/>
            <person name="Mori M."/>
            <person name="Tomita M."/>
            <person name="Arakawa K."/>
        </authorList>
    </citation>
    <scope>NUCLEOTIDE SEQUENCE [LARGE SCALE GENOMIC DNA]</scope>
</reference>
<proteinExistence type="predicted"/>
<sequence length="108" mass="12079">MPRHCEGTLRGIVKCRASSTTTALIAVKDIKPFELDEEIDTSSGIFSPNTLQGGHSPINIRFNVRQQLLQDRSLMKSGFESGIPSIPKTTFYLYPTTAEKFILQTRSF</sequence>
<gene>
    <name evidence="1" type="ORF">AVEN_92933_1</name>
</gene>
<dbReference type="EMBL" id="BGPR01000280">
    <property type="protein sequence ID" value="GBM10117.1"/>
    <property type="molecule type" value="Genomic_DNA"/>
</dbReference>
<accession>A0A4Y2D1Y2</accession>
<keyword evidence="2" id="KW-1185">Reference proteome</keyword>
<evidence type="ECO:0000313" key="2">
    <source>
        <dbReference type="Proteomes" id="UP000499080"/>
    </source>
</evidence>
<organism evidence="1 2">
    <name type="scientific">Araneus ventricosus</name>
    <name type="common">Orbweaver spider</name>
    <name type="synonym">Epeira ventricosa</name>
    <dbReference type="NCBI Taxonomy" id="182803"/>
    <lineage>
        <taxon>Eukaryota</taxon>
        <taxon>Metazoa</taxon>
        <taxon>Ecdysozoa</taxon>
        <taxon>Arthropoda</taxon>
        <taxon>Chelicerata</taxon>
        <taxon>Arachnida</taxon>
        <taxon>Araneae</taxon>
        <taxon>Araneomorphae</taxon>
        <taxon>Entelegynae</taxon>
        <taxon>Araneoidea</taxon>
        <taxon>Araneidae</taxon>
        <taxon>Araneus</taxon>
    </lineage>
</organism>
<protein>
    <submittedName>
        <fullName evidence="1">Uncharacterized protein</fullName>
    </submittedName>
</protein>
<dbReference type="Proteomes" id="UP000499080">
    <property type="component" value="Unassembled WGS sequence"/>
</dbReference>
<evidence type="ECO:0000313" key="1">
    <source>
        <dbReference type="EMBL" id="GBM10117.1"/>
    </source>
</evidence>
<dbReference type="AlphaFoldDB" id="A0A4Y2D1Y2"/>